<dbReference type="EMBL" id="BAAAYN010000041">
    <property type="protein sequence ID" value="GAA3393205.1"/>
    <property type="molecule type" value="Genomic_DNA"/>
</dbReference>
<protein>
    <submittedName>
        <fullName evidence="2">Uncharacterized protein</fullName>
    </submittedName>
</protein>
<accession>A0ABP6T621</accession>
<gene>
    <name evidence="2" type="ORF">GCM10020369_57850</name>
</gene>
<proteinExistence type="predicted"/>
<dbReference type="Proteomes" id="UP001501676">
    <property type="component" value="Unassembled WGS sequence"/>
</dbReference>
<sequence>MFERVFDLPAHPLVVHAAVVLVPIAVLAAFAYVLVPRLRSKVGWVLVLSAVSGAGASVVAAETGDRLARYLGVTPDVEEHGGFGLDTRNMAVLLAVVAVVLVIVERVRTSRAQTPVHDQYDQRDQWSMVGEQPRSSSGSTVLTVVSVVLSVALLATAVGAAVSVVRAGDTGARMTWSGRG</sequence>
<keyword evidence="1" id="KW-0472">Membrane</keyword>
<keyword evidence="1" id="KW-1133">Transmembrane helix</keyword>
<organism evidence="2 3">
    <name type="scientific">Cryptosporangium minutisporangium</name>
    <dbReference type="NCBI Taxonomy" id="113569"/>
    <lineage>
        <taxon>Bacteria</taxon>
        <taxon>Bacillati</taxon>
        <taxon>Actinomycetota</taxon>
        <taxon>Actinomycetes</taxon>
        <taxon>Cryptosporangiales</taxon>
        <taxon>Cryptosporangiaceae</taxon>
        <taxon>Cryptosporangium</taxon>
    </lineage>
</organism>
<evidence type="ECO:0000256" key="1">
    <source>
        <dbReference type="SAM" id="Phobius"/>
    </source>
</evidence>
<evidence type="ECO:0000313" key="3">
    <source>
        <dbReference type="Proteomes" id="UP001501676"/>
    </source>
</evidence>
<name>A0ABP6T621_9ACTN</name>
<keyword evidence="3" id="KW-1185">Reference proteome</keyword>
<feature type="transmembrane region" description="Helical" evidence="1">
    <location>
        <begin position="13"/>
        <end position="35"/>
    </location>
</feature>
<dbReference type="RefSeq" id="WP_345731401.1">
    <property type="nucleotide sequence ID" value="NZ_BAAAYN010000041.1"/>
</dbReference>
<reference evidence="3" key="1">
    <citation type="journal article" date="2019" name="Int. J. Syst. Evol. Microbiol.">
        <title>The Global Catalogue of Microorganisms (GCM) 10K type strain sequencing project: providing services to taxonomists for standard genome sequencing and annotation.</title>
        <authorList>
            <consortium name="The Broad Institute Genomics Platform"/>
            <consortium name="The Broad Institute Genome Sequencing Center for Infectious Disease"/>
            <person name="Wu L."/>
            <person name="Ma J."/>
        </authorList>
    </citation>
    <scope>NUCLEOTIDE SEQUENCE [LARGE SCALE GENOMIC DNA]</scope>
    <source>
        <strain evidence="3">JCM 9458</strain>
    </source>
</reference>
<feature type="transmembrane region" description="Helical" evidence="1">
    <location>
        <begin position="141"/>
        <end position="165"/>
    </location>
</feature>
<evidence type="ECO:0000313" key="2">
    <source>
        <dbReference type="EMBL" id="GAA3393205.1"/>
    </source>
</evidence>
<feature type="transmembrane region" description="Helical" evidence="1">
    <location>
        <begin position="42"/>
        <end position="61"/>
    </location>
</feature>
<comment type="caution">
    <text evidence="2">The sequence shown here is derived from an EMBL/GenBank/DDBJ whole genome shotgun (WGS) entry which is preliminary data.</text>
</comment>
<keyword evidence="1" id="KW-0812">Transmembrane</keyword>
<feature type="transmembrane region" description="Helical" evidence="1">
    <location>
        <begin position="87"/>
        <end position="104"/>
    </location>
</feature>